<keyword evidence="4 6" id="KW-0520">NAD</keyword>
<feature type="binding site" evidence="6">
    <location>
        <begin position="16"/>
        <end position="18"/>
    </location>
    <ligand>
        <name>FMN</name>
        <dbReference type="ChEBI" id="CHEBI:58210"/>
    </ligand>
</feature>
<evidence type="ECO:0000256" key="2">
    <source>
        <dbReference type="ARBA" id="ARBA00022643"/>
    </source>
</evidence>
<keyword evidence="2 6" id="KW-0288">FMN</keyword>
<evidence type="ECO:0000259" key="7">
    <source>
        <dbReference type="Pfam" id="PF02525"/>
    </source>
</evidence>
<comment type="subunit">
    <text evidence="6">Homodimer.</text>
</comment>
<dbReference type="SUPFAM" id="SSF52218">
    <property type="entry name" value="Flavoproteins"/>
    <property type="match status" value="1"/>
</dbReference>
<dbReference type="HAMAP" id="MF_01216">
    <property type="entry name" value="Azoreductase_type1"/>
    <property type="match status" value="1"/>
</dbReference>
<comment type="caution">
    <text evidence="8">The sequence shown here is derived from an EMBL/GenBank/DDBJ whole genome shotgun (WGS) entry which is preliminary data.</text>
</comment>
<dbReference type="GO" id="GO:0009055">
    <property type="term" value="F:electron transfer activity"/>
    <property type="evidence" value="ECO:0007669"/>
    <property type="project" value="UniProtKB-UniRule"/>
</dbReference>
<evidence type="ECO:0000256" key="5">
    <source>
        <dbReference type="ARBA" id="ARBA00048542"/>
    </source>
</evidence>
<comment type="function">
    <text evidence="6">Quinone reductase that provides resistance to thiol-specific stress caused by electrophilic quinones.</text>
</comment>
<keyword evidence="3 6" id="KW-0560">Oxidoreductase</keyword>
<dbReference type="GO" id="GO:0010181">
    <property type="term" value="F:FMN binding"/>
    <property type="evidence" value="ECO:0007669"/>
    <property type="project" value="UniProtKB-UniRule"/>
</dbReference>
<comment type="function">
    <text evidence="6">Also exhibits azoreductase activity. Catalyzes the reductive cleavage of the azo bond in aromatic azo compounds to the corresponding amines.</text>
</comment>
<dbReference type="GO" id="GO:0016652">
    <property type="term" value="F:oxidoreductase activity, acting on NAD(P)H as acceptor"/>
    <property type="evidence" value="ECO:0007669"/>
    <property type="project" value="UniProtKB-UniRule"/>
</dbReference>
<gene>
    <name evidence="6" type="primary">azoR</name>
    <name evidence="8" type="ORF">L2672_12465</name>
</gene>
<dbReference type="InterPro" id="IPR023048">
    <property type="entry name" value="NADH:quinone_OxRdtase_FMN_depd"/>
</dbReference>
<comment type="catalytic activity">
    <reaction evidence="5">
        <text>N,N-dimethyl-1,4-phenylenediamine + anthranilate + 2 NAD(+) = 2-(4-dimethylaminophenyl)diazenylbenzoate + 2 NADH + 2 H(+)</text>
        <dbReference type="Rhea" id="RHEA:55872"/>
        <dbReference type="ChEBI" id="CHEBI:15378"/>
        <dbReference type="ChEBI" id="CHEBI:15783"/>
        <dbReference type="ChEBI" id="CHEBI:16567"/>
        <dbReference type="ChEBI" id="CHEBI:57540"/>
        <dbReference type="ChEBI" id="CHEBI:57945"/>
        <dbReference type="ChEBI" id="CHEBI:71579"/>
        <dbReference type="EC" id="1.7.1.17"/>
    </reaction>
    <physiologicalReaction direction="right-to-left" evidence="5">
        <dbReference type="Rhea" id="RHEA:55874"/>
    </physiologicalReaction>
</comment>
<keyword evidence="1 6" id="KW-0285">Flavoprotein</keyword>
<dbReference type="GO" id="GO:0016655">
    <property type="term" value="F:oxidoreductase activity, acting on NAD(P)H, quinone or similar compound as acceptor"/>
    <property type="evidence" value="ECO:0007669"/>
    <property type="project" value="InterPro"/>
</dbReference>
<organism evidence="8 9">
    <name type="scientific">Shewanella gaetbuli</name>
    <dbReference type="NCBI Taxonomy" id="220752"/>
    <lineage>
        <taxon>Bacteria</taxon>
        <taxon>Pseudomonadati</taxon>
        <taxon>Pseudomonadota</taxon>
        <taxon>Gammaproteobacteria</taxon>
        <taxon>Alteromonadales</taxon>
        <taxon>Shewanellaceae</taxon>
        <taxon>Shewanella</taxon>
    </lineage>
</organism>
<evidence type="ECO:0000256" key="3">
    <source>
        <dbReference type="ARBA" id="ARBA00023002"/>
    </source>
</evidence>
<dbReference type="EC" id="1.6.5.-" evidence="6"/>
<comment type="cofactor">
    <cofactor evidence="6">
        <name>FMN</name>
        <dbReference type="ChEBI" id="CHEBI:58210"/>
    </cofactor>
    <text evidence="6">Binds 1 FMN per subunit.</text>
</comment>
<name>A0A9X1ZP39_9GAMM</name>
<dbReference type="Gene3D" id="3.40.50.360">
    <property type="match status" value="1"/>
</dbReference>
<evidence type="ECO:0000256" key="6">
    <source>
        <dbReference type="HAMAP-Rule" id="MF_01216"/>
    </source>
</evidence>
<keyword evidence="9" id="KW-1185">Reference proteome</keyword>
<dbReference type="AlphaFoldDB" id="A0A9X1ZP39"/>
<feature type="domain" description="Flavodoxin-like fold" evidence="7">
    <location>
        <begin position="3"/>
        <end position="195"/>
    </location>
</feature>
<dbReference type="RefSeq" id="WP_248996182.1">
    <property type="nucleotide sequence ID" value="NZ_JAKIKP010000009.1"/>
</dbReference>
<reference evidence="8" key="1">
    <citation type="submission" date="2022-01" db="EMBL/GenBank/DDBJ databases">
        <title>Whole genome-based taxonomy of the Shewanellaceae.</title>
        <authorList>
            <person name="Martin-Rodriguez A.J."/>
        </authorList>
    </citation>
    <scope>NUCLEOTIDE SEQUENCE</scope>
    <source>
        <strain evidence="8">DSM 16422</strain>
    </source>
</reference>
<comment type="catalytic activity">
    <reaction evidence="6">
        <text>2 a quinone + NADH + H(+) = 2 a 1,4-benzosemiquinone + NAD(+)</text>
        <dbReference type="Rhea" id="RHEA:65952"/>
        <dbReference type="ChEBI" id="CHEBI:15378"/>
        <dbReference type="ChEBI" id="CHEBI:57540"/>
        <dbReference type="ChEBI" id="CHEBI:57945"/>
        <dbReference type="ChEBI" id="CHEBI:132124"/>
        <dbReference type="ChEBI" id="CHEBI:134225"/>
    </reaction>
</comment>
<dbReference type="Proteomes" id="UP001139333">
    <property type="component" value="Unassembled WGS sequence"/>
</dbReference>
<evidence type="ECO:0000256" key="4">
    <source>
        <dbReference type="ARBA" id="ARBA00023027"/>
    </source>
</evidence>
<accession>A0A9X1ZP39</accession>
<protein>
    <recommendedName>
        <fullName evidence="6">FMN dependent NADH:quinone oxidoreductase</fullName>
        <ecNumber evidence="6">1.6.5.-</ecNumber>
    </recommendedName>
    <alternativeName>
        <fullName evidence="6">Azo-dye reductase</fullName>
    </alternativeName>
    <alternativeName>
        <fullName evidence="6">FMN-dependent NADH-azo compound oxidoreductase</fullName>
    </alternativeName>
    <alternativeName>
        <fullName evidence="6">FMN-dependent NADH-azoreductase</fullName>
        <ecNumber evidence="6">1.7.1.17</ecNumber>
    </alternativeName>
</protein>
<dbReference type="PANTHER" id="PTHR43741">
    <property type="entry name" value="FMN-DEPENDENT NADH-AZOREDUCTASE 1"/>
    <property type="match status" value="1"/>
</dbReference>
<evidence type="ECO:0000313" key="8">
    <source>
        <dbReference type="EMBL" id="MCL1143505.1"/>
    </source>
</evidence>
<sequence length="197" mass="21224">MNKVLMLKSSILGDSSQSGMLLDDLGKLYQQKGAQITIRDLVEQPIPMLDGELANALRGGGDNLSTRQQQALTLSNTLVDELKSHDTLVIAAPMYNFMIPVQLKAWIDFIARAGVTFTYTDTGPKGLVTGKKAVLVTSRGGMHKEAGSDHLIPYLTTLLTFIGITDVEVVYAEGLNMGEQQAASAMANAKQTLQKIA</sequence>
<dbReference type="EMBL" id="JAKIKP010000009">
    <property type="protein sequence ID" value="MCL1143505.1"/>
    <property type="molecule type" value="Genomic_DNA"/>
</dbReference>
<dbReference type="PANTHER" id="PTHR43741:SF2">
    <property type="entry name" value="FMN-DEPENDENT NADH:QUINONE OXIDOREDUCTASE"/>
    <property type="match status" value="1"/>
</dbReference>
<feature type="binding site" evidence="6">
    <location>
        <begin position="138"/>
        <end position="141"/>
    </location>
    <ligand>
        <name>FMN</name>
        <dbReference type="ChEBI" id="CHEBI:58210"/>
    </ligand>
</feature>
<comment type="similarity">
    <text evidence="6">Belongs to the azoreductase type 1 family.</text>
</comment>
<dbReference type="EC" id="1.7.1.17" evidence="6"/>
<dbReference type="InterPro" id="IPR003680">
    <property type="entry name" value="Flavodoxin_fold"/>
</dbReference>
<evidence type="ECO:0000313" key="9">
    <source>
        <dbReference type="Proteomes" id="UP001139333"/>
    </source>
</evidence>
<dbReference type="InterPro" id="IPR050104">
    <property type="entry name" value="FMN-dep_NADH:Q_OxRdtase_AzoR1"/>
</dbReference>
<dbReference type="Pfam" id="PF02525">
    <property type="entry name" value="Flavodoxin_2"/>
    <property type="match status" value="1"/>
</dbReference>
<feature type="binding site" evidence="6">
    <location>
        <begin position="94"/>
        <end position="97"/>
    </location>
    <ligand>
        <name>FMN</name>
        <dbReference type="ChEBI" id="CHEBI:58210"/>
    </ligand>
</feature>
<feature type="binding site" evidence="6">
    <location>
        <position position="10"/>
    </location>
    <ligand>
        <name>FMN</name>
        <dbReference type="ChEBI" id="CHEBI:58210"/>
    </ligand>
</feature>
<evidence type="ECO:0000256" key="1">
    <source>
        <dbReference type="ARBA" id="ARBA00022630"/>
    </source>
</evidence>
<dbReference type="InterPro" id="IPR029039">
    <property type="entry name" value="Flavoprotein-like_sf"/>
</dbReference>
<proteinExistence type="inferred from homology"/>